<reference evidence="4" key="1">
    <citation type="journal article" date="2020" name="Stud. Mycol.">
        <title>101 Dothideomycetes genomes: A test case for predicting lifestyles and emergence of pathogens.</title>
        <authorList>
            <person name="Haridas S."/>
            <person name="Albert R."/>
            <person name="Binder M."/>
            <person name="Bloem J."/>
            <person name="LaButti K."/>
            <person name="Salamov A."/>
            <person name="Andreopoulos B."/>
            <person name="Baker S."/>
            <person name="Barry K."/>
            <person name="Bills G."/>
            <person name="Bluhm B."/>
            <person name="Cannon C."/>
            <person name="Castanera R."/>
            <person name="Culley D."/>
            <person name="Daum C."/>
            <person name="Ezra D."/>
            <person name="Gonzalez J."/>
            <person name="Henrissat B."/>
            <person name="Kuo A."/>
            <person name="Liang C."/>
            <person name="Lipzen A."/>
            <person name="Lutzoni F."/>
            <person name="Magnuson J."/>
            <person name="Mondo S."/>
            <person name="Nolan M."/>
            <person name="Ohm R."/>
            <person name="Pangilinan J."/>
            <person name="Park H.-J."/>
            <person name="Ramirez L."/>
            <person name="Alfaro M."/>
            <person name="Sun H."/>
            <person name="Tritt A."/>
            <person name="Yoshinaga Y."/>
            <person name="Zwiers L.-H."/>
            <person name="Turgeon B."/>
            <person name="Goodwin S."/>
            <person name="Spatafora J."/>
            <person name="Crous P."/>
            <person name="Grigoriev I."/>
        </authorList>
    </citation>
    <scope>NUCLEOTIDE SEQUENCE [LARGE SCALE GENOMIC DNA]</scope>
    <source>
        <strain evidence="4">CBS 304.66</strain>
    </source>
</reference>
<evidence type="ECO:0008006" key="5">
    <source>
        <dbReference type="Google" id="ProtNLM"/>
    </source>
</evidence>
<evidence type="ECO:0000313" key="4">
    <source>
        <dbReference type="Proteomes" id="UP000800093"/>
    </source>
</evidence>
<protein>
    <recommendedName>
        <fullName evidence="5">Fucose-specific lectin</fullName>
    </recommendedName>
</protein>
<evidence type="ECO:0000256" key="1">
    <source>
        <dbReference type="SAM" id="MobiDB-lite"/>
    </source>
</evidence>
<organism evidence="3 4">
    <name type="scientific">Lojkania enalia</name>
    <dbReference type="NCBI Taxonomy" id="147567"/>
    <lineage>
        <taxon>Eukaryota</taxon>
        <taxon>Fungi</taxon>
        <taxon>Dikarya</taxon>
        <taxon>Ascomycota</taxon>
        <taxon>Pezizomycotina</taxon>
        <taxon>Dothideomycetes</taxon>
        <taxon>Pleosporomycetidae</taxon>
        <taxon>Pleosporales</taxon>
        <taxon>Pleosporales incertae sedis</taxon>
        <taxon>Lojkania</taxon>
    </lineage>
</organism>
<keyword evidence="2" id="KW-1133">Transmembrane helix</keyword>
<name>A0A9P4K068_9PLEO</name>
<gene>
    <name evidence="3" type="ORF">CC78DRAFT_476888</name>
</gene>
<dbReference type="Proteomes" id="UP000800093">
    <property type="component" value="Unassembled WGS sequence"/>
</dbReference>
<comment type="caution">
    <text evidence="3">The sequence shown here is derived from an EMBL/GenBank/DDBJ whole genome shotgun (WGS) entry which is preliminary data.</text>
</comment>
<keyword evidence="4" id="KW-1185">Reference proteome</keyword>
<proteinExistence type="predicted"/>
<keyword evidence="2" id="KW-0812">Transmembrane</keyword>
<dbReference type="AlphaFoldDB" id="A0A9P4K068"/>
<evidence type="ECO:0000313" key="3">
    <source>
        <dbReference type="EMBL" id="KAF2258902.1"/>
    </source>
</evidence>
<dbReference type="SUPFAM" id="SSF89372">
    <property type="entry name" value="Fucose-specific lectin"/>
    <property type="match status" value="1"/>
</dbReference>
<sequence>MRRSAEAARQKELVGYYGESADREPDQVRQQTICGVQRKQFWILFGVVVAIILGAAIGGGIGGAMASRNKSNSMPTSVPTPTPNRVKSSPVLENSTLAAMGWVPKDGILRYAIYYQAKDGHILESAWDENSDEWAISKITDTGADIAFGTPLSANGGYPHTDLTWDFVNDVFFLGNDGSMYERQSPFKEQVGVWGNDNFSGQYSATNLSTISTYWQQDFQNRKQWLAVVFQRPGANSLNIAKYHSDKTGDYAWQDSRQRVAIQDGSSLAFAWSGKELGVRIYIGNSDGKLEQYYWQMDADSLTDSKTTAFEIQPHTPLCITNQDNLDFWKDGFVPECSEKDPYTDLILFASEDRKNLTLVSWNCSSGFIDQTNAIEPLLIPDRTYVSLASVANGTIFVLFDAGDGPELEQWKAPSGGTHSGWKVVGSVPVKLPDAPEKRSPRHARRF</sequence>
<evidence type="ECO:0000256" key="2">
    <source>
        <dbReference type="SAM" id="Phobius"/>
    </source>
</evidence>
<dbReference type="EMBL" id="ML986728">
    <property type="protein sequence ID" value="KAF2258902.1"/>
    <property type="molecule type" value="Genomic_DNA"/>
</dbReference>
<dbReference type="Gene3D" id="2.120.10.70">
    <property type="entry name" value="Fucose-specific lectin"/>
    <property type="match status" value="1"/>
</dbReference>
<keyword evidence="2" id="KW-0472">Membrane</keyword>
<feature type="transmembrane region" description="Helical" evidence="2">
    <location>
        <begin position="41"/>
        <end position="66"/>
    </location>
</feature>
<dbReference type="OrthoDB" id="5205900at2759"/>
<feature type="region of interest" description="Disordered" evidence="1">
    <location>
        <begin position="68"/>
        <end position="89"/>
    </location>
</feature>
<accession>A0A9P4K068</accession>